<dbReference type="OrthoDB" id="89997at2759"/>
<dbReference type="Proteomes" id="UP000198211">
    <property type="component" value="Unassembled WGS sequence"/>
</dbReference>
<dbReference type="AlphaFoldDB" id="A0A225WT87"/>
<evidence type="ECO:0000313" key="1">
    <source>
        <dbReference type="EMBL" id="OWZ20831.1"/>
    </source>
</evidence>
<proteinExistence type="predicted"/>
<keyword evidence="2" id="KW-1185">Reference proteome</keyword>
<dbReference type="EMBL" id="NBNE01000285">
    <property type="protein sequence ID" value="OWZ20831.1"/>
    <property type="molecule type" value="Genomic_DNA"/>
</dbReference>
<protein>
    <submittedName>
        <fullName evidence="1">Uncharacterized protein</fullName>
    </submittedName>
</protein>
<organism evidence="1 2">
    <name type="scientific">Phytophthora megakarya</name>
    <dbReference type="NCBI Taxonomy" id="4795"/>
    <lineage>
        <taxon>Eukaryota</taxon>
        <taxon>Sar</taxon>
        <taxon>Stramenopiles</taxon>
        <taxon>Oomycota</taxon>
        <taxon>Peronosporomycetes</taxon>
        <taxon>Peronosporales</taxon>
        <taxon>Peronosporaceae</taxon>
        <taxon>Phytophthora</taxon>
    </lineage>
</organism>
<evidence type="ECO:0000313" key="2">
    <source>
        <dbReference type="Proteomes" id="UP000198211"/>
    </source>
</evidence>
<sequence>MHCFTAVCVVGGWTMTTPYRAALWTFSCEVWRVFRLNTGMAAEFMSKYQQVVQYPACVDGSMWER</sequence>
<comment type="caution">
    <text evidence="1">The sequence shown here is derived from an EMBL/GenBank/DDBJ whole genome shotgun (WGS) entry which is preliminary data.</text>
</comment>
<gene>
    <name evidence="1" type="ORF">PHMEG_0004693</name>
</gene>
<reference evidence="2" key="1">
    <citation type="submission" date="2017-03" db="EMBL/GenBank/DDBJ databases">
        <title>Phytopthora megakarya and P. palmivora, two closely related causual agents of cacao black pod achieved similar genome size and gene model numbers by different mechanisms.</title>
        <authorList>
            <person name="Ali S."/>
            <person name="Shao J."/>
            <person name="Larry D.J."/>
            <person name="Kronmiller B."/>
            <person name="Shen D."/>
            <person name="Strem M.D."/>
            <person name="Melnick R.L."/>
            <person name="Guiltinan M.J."/>
            <person name="Tyler B.M."/>
            <person name="Meinhardt L.W."/>
            <person name="Bailey B.A."/>
        </authorList>
    </citation>
    <scope>NUCLEOTIDE SEQUENCE [LARGE SCALE GENOMIC DNA]</scope>
    <source>
        <strain evidence="2">zdho120</strain>
    </source>
</reference>
<name>A0A225WT87_9STRA</name>
<accession>A0A225WT87</accession>